<reference evidence="1" key="1">
    <citation type="journal article" date="2019" name="bioRxiv">
        <title>The Genome of the Zebra Mussel, Dreissena polymorpha: A Resource for Invasive Species Research.</title>
        <authorList>
            <person name="McCartney M.A."/>
            <person name="Auch B."/>
            <person name="Kono T."/>
            <person name="Mallez S."/>
            <person name="Zhang Y."/>
            <person name="Obille A."/>
            <person name="Becker A."/>
            <person name="Abrahante J.E."/>
            <person name="Garbe J."/>
            <person name="Badalamenti J.P."/>
            <person name="Herman A."/>
            <person name="Mangelson H."/>
            <person name="Liachko I."/>
            <person name="Sullivan S."/>
            <person name="Sone E.D."/>
            <person name="Koren S."/>
            <person name="Silverstein K.A.T."/>
            <person name="Beckman K.B."/>
            <person name="Gohl D.M."/>
        </authorList>
    </citation>
    <scope>NUCLEOTIDE SEQUENCE</scope>
    <source>
        <strain evidence="1">Duluth1</strain>
        <tissue evidence="1">Whole animal</tissue>
    </source>
</reference>
<proteinExistence type="predicted"/>
<protein>
    <submittedName>
        <fullName evidence="1">Uncharacterized protein</fullName>
    </submittedName>
</protein>
<dbReference type="Proteomes" id="UP000828390">
    <property type="component" value="Unassembled WGS sequence"/>
</dbReference>
<gene>
    <name evidence="1" type="ORF">DPMN_024497</name>
</gene>
<dbReference type="AlphaFoldDB" id="A0A9D4LP05"/>
<organism evidence="1 2">
    <name type="scientific">Dreissena polymorpha</name>
    <name type="common">Zebra mussel</name>
    <name type="synonym">Mytilus polymorpha</name>
    <dbReference type="NCBI Taxonomy" id="45954"/>
    <lineage>
        <taxon>Eukaryota</taxon>
        <taxon>Metazoa</taxon>
        <taxon>Spiralia</taxon>
        <taxon>Lophotrochozoa</taxon>
        <taxon>Mollusca</taxon>
        <taxon>Bivalvia</taxon>
        <taxon>Autobranchia</taxon>
        <taxon>Heteroconchia</taxon>
        <taxon>Euheterodonta</taxon>
        <taxon>Imparidentia</taxon>
        <taxon>Neoheterodontei</taxon>
        <taxon>Myida</taxon>
        <taxon>Dreissenoidea</taxon>
        <taxon>Dreissenidae</taxon>
        <taxon>Dreissena</taxon>
    </lineage>
</organism>
<reference evidence="1" key="2">
    <citation type="submission" date="2020-11" db="EMBL/GenBank/DDBJ databases">
        <authorList>
            <person name="McCartney M.A."/>
            <person name="Auch B."/>
            <person name="Kono T."/>
            <person name="Mallez S."/>
            <person name="Becker A."/>
            <person name="Gohl D.M."/>
            <person name="Silverstein K.A.T."/>
            <person name="Koren S."/>
            <person name="Bechman K.B."/>
            <person name="Herman A."/>
            <person name="Abrahante J.E."/>
            <person name="Garbe J."/>
        </authorList>
    </citation>
    <scope>NUCLEOTIDE SEQUENCE</scope>
    <source>
        <strain evidence="1">Duluth1</strain>
        <tissue evidence="1">Whole animal</tissue>
    </source>
</reference>
<keyword evidence="2" id="KW-1185">Reference proteome</keyword>
<evidence type="ECO:0000313" key="1">
    <source>
        <dbReference type="EMBL" id="KAH3861565.1"/>
    </source>
</evidence>
<accession>A0A9D4LP05</accession>
<comment type="caution">
    <text evidence="1">The sequence shown here is derived from an EMBL/GenBank/DDBJ whole genome shotgun (WGS) entry which is preliminary data.</text>
</comment>
<evidence type="ECO:0000313" key="2">
    <source>
        <dbReference type="Proteomes" id="UP000828390"/>
    </source>
</evidence>
<name>A0A9D4LP05_DREPO</name>
<sequence>MHGWERITRMCGLGCKVFWSPWAQGDKPYDAVHKDDVDDGDVNEPVMAEPQKPMWSDMTFLAPIVKNKTGSVGNIRMNASYDDIATEDFSSKSNAKRNSVAIVEDSKNSYEKIEPKRNSAYEKIVPKRNSALLNETVTSLSKHGEKRNSSVDLNTSAMSTKALLKDSQLGGSTRSLADEKLHVMELVTTV</sequence>
<dbReference type="EMBL" id="JAIWYP010000002">
    <property type="protein sequence ID" value="KAH3861565.1"/>
    <property type="molecule type" value="Genomic_DNA"/>
</dbReference>